<evidence type="ECO:0000313" key="3">
    <source>
        <dbReference type="Proteomes" id="UP000799423"/>
    </source>
</evidence>
<keyword evidence="3" id="KW-1185">Reference proteome</keyword>
<feature type="region of interest" description="Disordered" evidence="1">
    <location>
        <begin position="121"/>
        <end position="236"/>
    </location>
</feature>
<reference evidence="2" key="1">
    <citation type="submission" date="2020-01" db="EMBL/GenBank/DDBJ databases">
        <authorList>
            <consortium name="DOE Joint Genome Institute"/>
            <person name="Haridas S."/>
            <person name="Albert R."/>
            <person name="Binder M."/>
            <person name="Bloem J."/>
            <person name="Labutti K."/>
            <person name="Salamov A."/>
            <person name="Andreopoulos B."/>
            <person name="Baker S.E."/>
            <person name="Barry K."/>
            <person name="Bills G."/>
            <person name="Bluhm B.H."/>
            <person name="Cannon C."/>
            <person name="Castanera R."/>
            <person name="Culley D.E."/>
            <person name="Daum C."/>
            <person name="Ezra D."/>
            <person name="Gonzalez J.B."/>
            <person name="Henrissat B."/>
            <person name="Kuo A."/>
            <person name="Liang C."/>
            <person name="Lipzen A."/>
            <person name="Lutzoni F."/>
            <person name="Magnuson J."/>
            <person name="Mondo S."/>
            <person name="Nolan M."/>
            <person name="Ohm R."/>
            <person name="Pangilinan J."/>
            <person name="Park H.-J."/>
            <person name="Ramirez L."/>
            <person name="Alfaro M."/>
            <person name="Sun H."/>
            <person name="Tritt A."/>
            <person name="Yoshinaga Y."/>
            <person name="Zwiers L.-H."/>
            <person name="Turgeon B.G."/>
            <person name="Goodwin S.B."/>
            <person name="Spatafora J.W."/>
            <person name="Crous P.W."/>
            <person name="Grigoriev I.V."/>
        </authorList>
    </citation>
    <scope>NUCLEOTIDE SEQUENCE</scope>
    <source>
        <strain evidence="2">IPT5</strain>
    </source>
</reference>
<protein>
    <submittedName>
        <fullName evidence="2">Uncharacterized protein</fullName>
    </submittedName>
</protein>
<evidence type="ECO:0000256" key="1">
    <source>
        <dbReference type="SAM" id="MobiDB-lite"/>
    </source>
</evidence>
<feature type="region of interest" description="Disordered" evidence="1">
    <location>
        <begin position="60"/>
        <end position="107"/>
    </location>
</feature>
<name>A0A6A7BAM9_9PLEO</name>
<accession>A0A6A7BAM9</accession>
<organism evidence="2 3">
    <name type="scientific">Plenodomus tracheiphilus IPT5</name>
    <dbReference type="NCBI Taxonomy" id="1408161"/>
    <lineage>
        <taxon>Eukaryota</taxon>
        <taxon>Fungi</taxon>
        <taxon>Dikarya</taxon>
        <taxon>Ascomycota</taxon>
        <taxon>Pezizomycotina</taxon>
        <taxon>Dothideomycetes</taxon>
        <taxon>Pleosporomycetidae</taxon>
        <taxon>Pleosporales</taxon>
        <taxon>Pleosporineae</taxon>
        <taxon>Leptosphaeriaceae</taxon>
        <taxon>Plenodomus</taxon>
    </lineage>
</organism>
<sequence length="236" mass="23966">MGNPKLHANPPSKPPKSRKKITFLTRLTSLFRTKKPATTSASDSDSDLYKGDVEINDTAAQAPMRMLSPRSTDCVPATPQRKTRTISFGLSPKKVGKSGAKDGGAKGNVVAVGITGKVMGREGGVETEGGLGADGEGGVETEGGLGAVVEGPAKVESGNGGRDNAVGQTCTESPAVESLRRVSQPCISSMPASPGKDAALRSHPVAGAEGSDSSDGGVYATPVSEMSSAKGRPITM</sequence>
<dbReference type="AlphaFoldDB" id="A0A6A7BAM9"/>
<feature type="region of interest" description="Disordered" evidence="1">
    <location>
        <begin position="1"/>
        <end position="22"/>
    </location>
</feature>
<proteinExistence type="predicted"/>
<dbReference type="EMBL" id="MU006299">
    <property type="protein sequence ID" value="KAF2852302.1"/>
    <property type="molecule type" value="Genomic_DNA"/>
</dbReference>
<feature type="compositionally biased region" description="Gly residues" evidence="1">
    <location>
        <begin position="126"/>
        <end position="146"/>
    </location>
</feature>
<dbReference type="Proteomes" id="UP000799423">
    <property type="component" value="Unassembled WGS sequence"/>
</dbReference>
<gene>
    <name evidence="2" type="ORF">T440DRAFT_516717</name>
</gene>
<evidence type="ECO:0000313" key="2">
    <source>
        <dbReference type="EMBL" id="KAF2852302.1"/>
    </source>
</evidence>